<evidence type="ECO:0000256" key="1">
    <source>
        <dbReference type="SAM" id="Coils"/>
    </source>
</evidence>
<organism evidence="3 4">
    <name type="scientific">Blepharisma stoltei</name>
    <dbReference type="NCBI Taxonomy" id="1481888"/>
    <lineage>
        <taxon>Eukaryota</taxon>
        <taxon>Sar</taxon>
        <taxon>Alveolata</taxon>
        <taxon>Ciliophora</taxon>
        <taxon>Postciliodesmatophora</taxon>
        <taxon>Heterotrichea</taxon>
        <taxon>Heterotrichida</taxon>
        <taxon>Blepharismidae</taxon>
        <taxon>Blepharisma</taxon>
    </lineage>
</organism>
<dbReference type="AlphaFoldDB" id="A0AAU9JPP7"/>
<evidence type="ECO:0000256" key="2">
    <source>
        <dbReference type="SAM" id="MobiDB-lite"/>
    </source>
</evidence>
<gene>
    <name evidence="3" type="ORF">BSTOLATCC_MIC48035</name>
</gene>
<dbReference type="Gene3D" id="3.30.450.40">
    <property type="match status" value="1"/>
</dbReference>
<dbReference type="SUPFAM" id="SSF55781">
    <property type="entry name" value="GAF domain-like"/>
    <property type="match status" value="2"/>
</dbReference>
<dbReference type="EMBL" id="CAJZBQ010000047">
    <property type="protein sequence ID" value="CAG9329207.1"/>
    <property type="molecule type" value="Genomic_DNA"/>
</dbReference>
<feature type="coiled-coil region" evidence="1">
    <location>
        <begin position="80"/>
        <end position="158"/>
    </location>
</feature>
<evidence type="ECO:0008006" key="5">
    <source>
        <dbReference type="Google" id="ProtNLM"/>
    </source>
</evidence>
<protein>
    <recommendedName>
        <fullName evidence="5">GAF domain-containing protein</fullName>
    </recommendedName>
</protein>
<reference evidence="3" key="1">
    <citation type="submission" date="2021-09" db="EMBL/GenBank/DDBJ databases">
        <authorList>
            <consortium name="AG Swart"/>
            <person name="Singh M."/>
            <person name="Singh A."/>
            <person name="Seah K."/>
            <person name="Emmerich C."/>
        </authorList>
    </citation>
    <scope>NUCLEOTIDE SEQUENCE</scope>
    <source>
        <strain evidence="3">ATCC30299</strain>
    </source>
</reference>
<evidence type="ECO:0000313" key="4">
    <source>
        <dbReference type="Proteomes" id="UP001162131"/>
    </source>
</evidence>
<comment type="caution">
    <text evidence="3">The sequence shown here is derived from an EMBL/GenBank/DDBJ whole genome shotgun (WGS) entry which is preliminary data.</text>
</comment>
<keyword evidence="1" id="KW-0175">Coiled coil</keyword>
<dbReference type="InterPro" id="IPR029016">
    <property type="entry name" value="GAF-like_dom_sf"/>
</dbReference>
<dbReference type="Proteomes" id="UP001162131">
    <property type="component" value="Unassembled WGS sequence"/>
</dbReference>
<accession>A0AAU9JPP7</accession>
<feature type="compositionally biased region" description="Polar residues" evidence="2">
    <location>
        <begin position="1"/>
        <end position="11"/>
    </location>
</feature>
<proteinExistence type="predicted"/>
<keyword evidence="4" id="KW-1185">Reference proteome</keyword>
<sequence length="640" mass="71888">MSSSFTVSPQPESRFRPRSLTPMVNFSRKTPDPGQSVIADFYQNAYIVPKSKLIALSPQTAPVTSQDSDTTSKSALIHRVSDLERQHRQDKARIENLEKQVIELTMKYEEMKAANKMLLEQKSCNGGEVHALYQDLFLTDLKQQMNEKTQEAAKIRSKQVQTMKELESLKRDNFQYQATLKRYRTLLADALKKPPMDFADSSSFLSAIESDASSRKQGSSSNRRFQHLLAQDSRASSPVGLKLSLVSLSKLEKLVHVLSALNKAQTVLDICKIISRGSKSLTKSQKLTLFLIGSKIKDDYIKCFEKTPDFIGRVRVGNEWIMLHTHDNADQEEPIFRKLDDLKFSSREHDSLVVPILIEDQLSFAVQCQDKVAKDKKKSFTAADEVIIKIIGISVASRINTIWAMRDLHIEFQKATQIANIASEIVLAKNHKDIANRLRKVLAGYCNFEVAGIVFLDSTTKEFFVMVHDPNAEEFYSEGVLRFPMTMGITSEALKKGGVMPVPNPRLLACYNPQIDNVAGAREVRNILFGAVKDYRGNSAAVVQLINKKDNEISEKDCKTLESLLGMLGGCVSAANITIEQFSLTIEAKRGIEKVVESLAMSDLGLVGTDTEISSMFNQMMMLRHQLSEWSKSRKMNVIQ</sequence>
<feature type="region of interest" description="Disordered" evidence="2">
    <location>
        <begin position="1"/>
        <end position="31"/>
    </location>
</feature>
<evidence type="ECO:0000313" key="3">
    <source>
        <dbReference type="EMBL" id="CAG9329207.1"/>
    </source>
</evidence>
<name>A0AAU9JPP7_9CILI</name>